<accession>A0A0S2ZQH1</accession>
<evidence type="ECO:0000313" key="1">
    <source>
        <dbReference type="EMBL" id="ALQ41216.1"/>
    </source>
</evidence>
<proteinExistence type="predicted"/>
<name>A0A0S2ZQH1_9FUSO</name>
<protein>
    <submittedName>
        <fullName evidence="1">Uncharacterized protein</fullName>
    </submittedName>
</protein>
<gene>
    <name evidence="1" type="ORF">RN87_11695</name>
</gene>
<dbReference type="OrthoDB" id="9891960at2"/>
<sequence>MIKKIKKLLFGDKEKIEYEEYIRITNCGLDKENLWIKYRGNDYEANNKYYGNGYWFYFKIEENPNGEKELKTYLSGEKEEEFLSIIYRLSDVKIGFVSEKSYKDENGEYPIFLEYFKDDKKTLLGTISGLNYGDYSTSKHLYGLLFFSKKFSIKKIILKKYKNEKGEEIINPEYIDEYNLDDLLLELRKEKVSKIEPIVIQYLQKLKEYRDKENESLKKNID</sequence>
<dbReference type="Proteomes" id="UP000063275">
    <property type="component" value="Plasmid unnamed1"/>
</dbReference>
<reference evidence="1 2" key="1">
    <citation type="submission" date="2015-11" db="EMBL/GenBank/DDBJ databases">
        <authorList>
            <person name="Zhang Y."/>
            <person name="Guo Z."/>
        </authorList>
    </citation>
    <scope>NUCLEOTIDE SEQUENCE [LARGE SCALE GENOMIC DNA]</scope>
    <source>
        <strain evidence="1 2">ChDC F174</strain>
        <plasmid evidence="2">Plasmid unnamed1</plasmid>
    </source>
</reference>
<evidence type="ECO:0000313" key="2">
    <source>
        <dbReference type="Proteomes" id="UP000063275"/>
    </source>
</evidence>
<geneLocation type="plasmid" evidence="1">
    <name>unnamed1</name>
</geneLocation>
<organism evidence="1">
    <name type="scientific">Fusobacterium hwasookii ChDC F174</name>
    <dbReference type="NCBI Taxonomy" id="1307442"/>
    <lineage>
        <taxon>Bacteria</taxon>
        <taxon>Fusobacteriati</taxon>
        <taxon>Fusobacteriota</taxon>
        <taxon>Fusobacteriia</taxon>
        <taxon>Fusobacteriales</taxon>
        <taxon>Fusobacteriaceae</taxon>
        <taxon>Fusobacterium</taxon>
    </lineage>
</organism>
<dbReference type="EMBL" id="CP013332">
    <property type="protein sequence ID" value="ALQ41216.1"/>
    <property type="molecule type" value="Genomic_DNA"/>
</dbReference>
<dbReference type="AlphaFoldDB" id="A0A0S2ZQH1"/>
<dbReference type="RefSeq" id="WP_029493416.1">
    <property type="nucleotide sequence ID" value="NZ_ATKF01000077.1"/>
</dbReference>
<keyword evidence="1" id="KW-0614">Plasmid</keyword>
<dbReference type="GeneID" id="60659064"/>
<dbReference type="KEGG" id="fhw:RN87_11695"/>